<accession>A0AC60NV64</accession>
<proteinExistence type="predicted"/>
<dbReference type="Proteomes" id="UP000805193">
    <property type="component" value="Unassembled WGS sequence"/>
</dbReference>
<sequence length="194" mass="21399">METSVDVVLQVYDIDVLHCCLERIQTLFNVRSEIVEDFPSSAAVGCAQETVAQGFPSLRPHGSAHNVRLKLWTDTSNPGALKASKGVTSRHPGFPQAAKLGSVALTASEEADPYLVAEQVISIPELDRGVSLPRRRGRQRVRLVSTTQWTGDRLSVSSFSRTTRSSWWISEFVWPEDLRGINVTIGTWHGLKAS</sequence>
<reference evidence="1 2" key="1">
    <citation type="journal article" date="2020" name="Cell">
        <title>Large-Scale Comparative Analyses of Tick Genomes Elucidate Their Genetic Diversity and Vector Capacities.</title>
        <authorList>
            <consortium name="Tick Genome and Microbiome Consortium (TIGMIC)"/>
            <person name="Jia N."/>
            <person name="Wang J."/>
            <person name="Shi W."/>
            <person name="Du L."/>
            <person name="Sun Y."/>
            <person name="Zhan W."/>
            <person name="Jiang J.F."/>
            <person name="Wang Q."/>
            <person name="Zhang B."/>
            <person name="Ji P."/>
            <person name="Bell-Sakyi L."/>
            <person name="Cui X.M."/>
            <person name="Yuan T.T."/>
            <person name="Jiang B.G."/>
            <person name="Yang W.F."/>
            <person name="Lam T.T."/>
            <person name="Chang Q.C."/>
            <person name="Ding S.J."/>
            <person name="Wang X.J."/>
            <person name="Zhu J.G."/>
            <person name="Ruan X.D."/>
            <person name="Zhao L."/>
            <person name="Wei J.T."/>
            <person name="Ye R.Z."/>
            <person name="Que T.C."/>
            <person name="Du C.H."/>
            <person name="Zhou Y.H."/>
            <person name="Cheng J.X."/>
            <person name="Dai P.F."/>
            <person name="Guo W.B."/>
            <person name="Han X.H."/>
            <person name="Huang E.J."/>
            <person name="Li L.F."/>
            <person name="Wei W."/>
            <person name="Gao Y.C."/>
            <person name="Liu J.Z."/>
            <person name="Shao H.Z."/>
            <person name="Wang X."/>
            <person name="Wang C.C."/>
            <person name="Yang T.C."/>
            <person name="Huo Q.B."/>
            <person name="Li W."/>
            <person name="Chen H.Y."/>
            <person name="Chen S.E."/>
            <person name="Zhou L.G."/>
            <person name="Ni X.B."/>
            <person name="Tian J.H."/>
            <person name="Sheng Y."/>
            <person name="Liu T."/>
            <person name="Pan Y.S."/>
            <person name="Xia L.Y."/>
            <person name="Li J."/>
            <person name="Zhao F."/>
            <person name="Cao W.C."/>
        </authorList>
    </citation>
    <scope>NUCLEOTIDE SEQUENCE [LARGE SCALE GENOMIC DNA]</scope>
    <source>
        <strain evidence="1">Iper-2018</strain>
    </source>
</reference>
<name>A0AC60NV64_IXOPE</name>
<gene>
    <name evidence="1" type="ORF">HPB47_011914</name>
</gene>
<protein>
    <submittedName>
        <fullName evidence="1">Uncharacterized protein</fullName>
    </submittedName>
</protein>
<evidence type="ECO:0000313" key="1">
    <source>
        <dbReference type="EMBL" id="KAG0410973.1"/>
    </source>
</evidence>
<evidence type="ECO:0000313" key="2">
    <source>
        <dbReference type="Proteomes" id="UP000805193"/>
    </source>
</evidence>
<organism evidence="1 2">
    <name type="scientific">Ixodes persulcatus</name>
    <name type="common">Taiga tick</name>
    <dbReference type="NCBI Taxonomy" id="34615"/>
    <lineage>
        <taxon>Eukaryota</taxon>
        <taxon>Metazoa</taxon>
        <taxon>Ecdysozoa</taxon>
        <taxon>Arthropoda</taxon>
        <taxon>Chelicerata</taxon>
        <taxon>Arachnida</taxon>
        <taxon>Acari</taxon>
        <taxon>Parasitiformes</taxon>
        <taxon>Ixodida</taxon>
        <taxon>Ixodoidea</taxon>
        <taxon>Ixodidae</taxon>
        <taxon>Ixodinae</taxon>
        <taxon>Ixodes</taxon>
    </lineage>
</organism>
<dbReference type="EMBL" id="JABSTQ010011470">
    <property type="protein sequence ID" value="KAG0410973.1"/>
    <property type="molecule type" value="Genomic_DNA"/>
</dbReference>
<keyword evidence="2" id="KW-1185">Reference proteome</keyword>
<comment type="caution">
    <text evidence="1">The sequence shown here is derived from an EMBL/GenBank/DDBJ whole genome shotgun (WGS) entry which is preliminary data.</text>
</comment>